<keyword evidence="1" id="KW-0472">Membrane</keyword>
<evidence type="ECO:0000313" key="3">
    <source>
        <dbReference type="Proteomes" id="UP001596045"/>
    </source>
</evidence>
<proteinExistence type="predicted"/>
<dbReference type="Proteomes" id="UP001596045">
    <property type="component" value="Unassembled WGS sequence"/>
</dbReference>
<dbReference type="RefSeq" id="WP_378999210.1">
    <property type="nucleotide sequence ID" value="NZ_JBHSMT010000028.1"/>
</dbReference>
<sequence>MDSLPHLFLIIVSLIATGLSWSRIFGKRTYWPIKFVYLVLSAIPLVGPIFYLLIEPPESTPITAPTEVRWTSSAKGTQVWPSFAPLIGCLRRLLGIKSDSER</sequence>
<feature type="transmembrane region" description="Helical" evidence="1">
    <location>
        <begin position="6"/>
        <end position="26"/>
    </location>
</feature>
<gene>
    <name evidence="2" type="ORF">ACFPM8_17130</name>
</gene>
<name>A0ABW0MFA4_9BURK</name>
<comment type="caution">
    <text evidence="2">The sequence shown here is derived from an EMBL/GenBank/DDBJ whole genome shotgun (WGS) entry which is preliminary data.</text>
</comment>
<feature type="transmembrane region" description="Helical" evidence="1">
    <location>
        <begin position="35"/>
        <end position="54"/>
    </location>
</feature>
<evidence type="ECO:0000313" key="2">
    <source>
        <dbReference type="EMBL" id="MFC5475688.1"/>
    </source>
</evidence>
<reference evidence="3" key="1">
    <citation type="journal article" date="2019" name="Int. J. Syst. Evol. Microbiol.">
        <title>The Global Catalogue of Microorganisms (GCM) 10K type strain sequencing project: providing services to taxonomists for standard genome sequencing and annotation.</title>
        <authorList>
            <consortium name="The Broad Institute Genomics Platform"/>
            <consortium name="The Broad Institute Genome Sequencing Center for Infectious Disease"/>
            <person name="Wu L."/>
            <person name="Ma J."/>
        </authorList>
    </citation>
    <scope>NUCLEOTIDE SEQUENCE [LARGE SCALE GENOMIC DNA]</scope>
    <source>
        <strain evidence="3">JCM 17066</strain>
    </source>
</reference>
<keyword evidence="1" id="KW-1133">Transmembrane helix</keyword>
<accession>A0ABW0MFA4</accession>
<organism evidence="2 3">
    <name type="scientific">Paraherbaspirillum soli</name>
    <dbReference type="NCBI Taxonomy" id="631222"/>
    <lineage>
        <taxon>Bacteria</taxon>
        <taxon>Pseudomonadati</taxon>
        <taxon>Pseudomonadota</taxon>
        <taxon>Betaproteobacteria</taxon>
        <taxon>Burkholderiales</taxon>
        <taxon>Oxalobacteraceae</taxon>
        <taxon>Paraherbaspirillum</taxon>
    </lineage>
</organism>
<evidence type="ECO:0008006" key="4">
    <source>
        <dbReference type="Google" id="ProtNLM"/>
    </source>
</evidence>
<keyword evidence="3" id="KW-1185">Reference proteome</keyword>
<protein>
    <recommendedName>
        <fullName evidence="4">Cardiolipin synthase N-terminal domain-containing protein</fullName>
    </recommendedName>
</protein>
<dbReference type="EMBL" id="JBHSMT010000028">
    <property type="protein sequence ID" value="MFC5475688.1"/>
    <property type="molecule type" value="Genomic_DNA"/>
</dbReference>
<keyword evidence="1" id="KW-0812">Transmembrane</keyword>
<evidence type="ECO:0000256" key="1">
    <source>
        <dbReference type="SAM" id="Phobius"/>
    </source>
</evidence>